<dbReference type="HOGENOM" id="CLU_3075362_0_0_2"/>
<keyword evidence="1" id="KW-0472">Membrane</keyword>
<name>M1PCF5_METMZ</name>
<dbReference type="EMBL" id="CP004144">
    <property type="protein sequence ID" value="AGF98212.1"/>
    <property type="molecule type" value="Genomic_DNA"/>
</dbReference>
<accession>M1PCF5</accession>
<evidence type="ECO:0000313" key="2">
    <source>
        <dbReference type="EMBL" id="AGF98212.1"/>
    </source>
</evidence>
<protein>
    <submittedName>
        <fullName evidence="2">Uncharacterized protein</fullName>
    </submittedName>
</protein>
<proteinExistence type="predicted"/>
<dbReference type="KEGG" id="mmaz:MmTuc01_2940"/>
<dbReference type="Proteomes" id="UP000011718">
    <property type="component" value="Chromosome"/>
</dbReference>
<feature type="transmembrane region" description="Helical" evidence="1">
    <location>
        <begin position="26"/>
        <end position="48"/>
    </location>
</feature>
<keyword evidence="1" id="KW-0812">Transmembrane</keyword>
<reference evidence="2 3" key="1">
    <citation type="journal article" date="2013" name="Genome Announc.">
        <title>Complete Genome of a Methanosarcina mazei Strain Isolated from Sediment Samples from an Amazonian Flooded Area.</title>
        <authorList>
            <person name="Assis das Gracas D."/>
            <person name="Thiago Juca Ramos R."/>
            <person name="Vieira Araujo A.C."/>
            <person name="Zahlouth R."/>
            <person name="Ribeiro Carneiro A."/>
            <person name="Souza Lopes T."/>
            <person name="Azevedo Barauna R."/>
            <person name="Azevedo V."/>
            <person name="Cruz Schneider M.P."/>
            <person name="Pellizari V.H."/>
            <person name="Silva A."/>
        </authorList>
    </citation>
    <scope>NUCLEOTIDE SEQUENCE [LARGE SCALE GENOMIC DNA]</scope>
    <source>
        <strain evidence="2 3">Tuc01</strain>
    </source>
</reference>
<dbReference type="AlphaFoldDB" id="M1PCF5"/>
<evidence type="ECO:0000256" key="1">
    <source>
        <dbReference type="SAM" id="Phobius"/>
    </source>
</evidence>
<gene>
    <name evidence="2" type="ORF">MmTuc01_2940</name>
</gene>
<sequence>MYTLSAAEAAEDNKARIINVAKTDSVIFHIYFLLFFSLFPSCFSHYMIRDTP</sequence>
<organism evidence="2 3">
    <name type="scientific">Methanosarcina mazei Tuc01</name>
    <dbReference type="NCBI Taxonomy" id="1236903"/>
    <lineage>
        <taxon>Archaea</taxon>
        <taxon>Methanobacteriati</taxon>
        <taxon>Methanobacteriota</taxon>
        <taxon>Stenosarchaea group</taxon>
        <taxon>Methanomicrobia</taxon>
        <taxon>Methanosarcinales</taxon>
        <taxon>Methanosarcinaceae</taxon>
        <taxon>Methanosarcina</taxon>
    </lineage>
</organism>
<evidence type="ECO:0000313" key="3">
    <source>
        <dbReference type="Proteomes" id="UP000011718"/>
    </source>
</evidence>
<keyword evidence="1" id="KW-1133">Transmembrane helix</keyword>
<dbReference type="BioCyc" id="MMAZ1236903:G139K-2797-MONOMER"/>